<protein>
    <submittedName>
        <fullName evidence="4">Uncharacterized protein</fullName>
    </submittedName>
</protein>
<dbReference type="EMBL" id="VSRR010000803">
    <property type="protein sequence ID" value="MPC19780.1"/>
    <property type="molecule type" value="Genomic_DNA"/>
</dbReference>
<feature type="region of interest" description="Disordered" evidence="1">
    <location>
        <begin position="172"/>
        <end position="196"/>
    </location>
</feature>
<evidence type="ECO:0000256" key="1">
    <source>
        <dbReference type="SAM" id="MobiDB-lite"/>
    </source>
</evidence>
<keyword evidence="2" id="KW-0812">Transmembrane</keyword>
<accession>A0A5B7DEL1</accession>
<comment type="caution">
    <text evidence="4">The sequence shown here is derived from an EMBL/GenBank/DDBJ whole genome shotgun (WGS) entry which is preliminary data.</text>
</comment>
<gene>
    <name evidence="4" type="ORF">E2C01_012706</name>
</gene>
<evidence type="ECO:0000256" key="2">
    <source>
        <dbReference type="SAM" id="Phobius"/>
    </source>
</evidence>
<keyword evidence="5" id="KW-1185">Reference proteome</keyword>
<dbReference type="AlphaFoldDB" id="A0A5B7DEL1"/>
<proteinExistence type="predicted"/>
<evidence type="ECO:0000313" key="4">
    <source>
        <dbReference type="EMBL" id="MPC19780.1"/>
    </source>
</evidence>
<keyword evidence="2" id="KW-1133">Transmembrane helix</keyword>
<keyword evidence="3" id="KW-0732">Signal</keyword>
<evidence type="ECO:0000256" key="3">
    <source>
        <dbReference type="SAM" id="SignalP"/>
    </source>
</evidence>
<feature type="transmembrane region" description="Helical" evidence="2">
    <location>
        <begin position="149"/>
        <end position="165"/>
    </location>
</feature>
<dbReference type="Proteomes" id="UP000324222">
    <property type="component" value="Unassembled WGS sequence"/>
</dbReference>
<reference evidence="4 5" key="1">
    <citation type="submission" date="2019-05" db="EMBL/GenBank/DDBJ databases">
        <title>Another draft genome of Portunus trituberculatus and its Hox gene families provides insights of decapod evolution.</title>
        <authorList>
            <person name="Jeong J.-H."/>
            <person name="Song I."/>
            <person name="Kim S."/>
            <person name="Choi T."/>
            <person name="Kim D."/>
            <person name="Ryu S."/>
            <person name="Kim W."/>
        </authorList>
    </citation>
    <scope>NUCLEOTIDE SEQUENCE [LARGE SCALE GENOMIC DNA]</scope>
    <source>
        <tissue evidence="4">Muscle</tissue>
    </source>
</reference>
<organism evidence="4 5">
    <name type="scientific">Portunus trituberculatus</name>
    <name type="common">Swimming crab</name>
    <name type="synonym">Neptunus trituberculatus</name>
    <dbReference type="NCBI Taxonomy" id="210409"/>
    <lineage>
        <taxon>Eukaryota</taxon>
        <taxon>Metazoa</taxon>
        <taxon>Ecdysozoa</taxon>
        <taxon>Arthropoda</taxon>
        <taxon>Crustacea</taxon>
        <taxon>Multicrustacea</taxon>
        <taxon>Malacostraca</taxon>
        <taxon>Eumalacostraca</taxon>
        <taxon>Eucarida</taxon>
        <taxon>Decapoda</taxon>
        <taxon>Pleocyemata</taxon>
        <taxon>Brachyura</taxon>
        <taxon>Eubrachyura</taxon>
        <taxon>Portunoidea</taxon>
        <taxon>Portunidae</taxon>
        <taxon>Portuninae</taxon>
        <taxon>Portunus</taxon>
    </lineage>
</organism>
<feature type="compositionally biased region" description="Low complexity" evidence="1">
    <location>
        <begin position="172"/>
        <end position="185"/>
    </location>
</feature>
<feature type="transmembrane region" description="Helical" evidence="2">
    <location>
        <begin position="117"/>
        <end position="142"/>
    </location>
</feature>
<evidence type="ECO:0000313" key="5">
    <source>
        <dbReference type="Proteomes" id="UP000324222"/>
    </source>
</evidence>
<feature type="signal peptide" evidence="3">
    <location>
        <begin position="1"/>
        <end position="20"/>
    </location>
</feature>
<feature type="chain" id="PRO_5023134596" evidence="3">
    <location>
        <begin position="21"/>
        <end position="232"/>
    </location>
</feature>
<name>A0A5B7DEL1_PORTR</name>
<sequence length="232" mass="24777">MTHNQATITVLLVIPRAVGAAIHWHVHGAVGKLNEVILVEKHFQTLKEFFTVVGEDLSFRVQGGVGERGGWEGECVVLGTSVALVVEGRVLGVVVVVDGRMSELVVVDVLKGRLSGLVVVVVVVVMMLDGRVSGLVVVVVVLKGRLSGLVVVVLVVTLVVLRPFICTFGSTTTTTTTTTTTNNNNDNLSDEGDTNKTEADKPFLSILTIFSVTEHRPNKTRKNSAAVNTNVK</sequence>
<keyword evidence="2" id="KW-0472">Membrane</keyword>